<organism evidence="2 3">
    <name type="scientific">Xenopus laevis</name>
    <name type="common">African clawed frog</name>
    <dbReference type="NCBI Taxonomy" id="8355"/>
    <lineage>
        <taxon>Eukaryota</taxon>
        <taxon>Metazoa</taxon>
        <taxon>Chordata</taxon>
        <taxon>Craniata</taxon>
        <taxon>Vertebrata</taxon>
        <taxon>Euteleostomi</taxon>
        <taxon>Amphibia</taxon>
        <taxon>Batrachia</taxon>
        <taxon>Anura</taxon>
        <taxon>Pipoidea</taxon>
        <taxon>Pipidae</taxon>
        <taxon>Xenopodinae</taxon>
        <taxon>Xenopus</taxon>
        <taxon>Xenopus</taxon>
    </lineage>
</organism>
<dbReference type="OrthoDB" id="10068969at2759"/>
<evidence type="ECO:0000256" key="1">
    <source>
        <dbReference type="SAM" id="MobiDB-lite"/>
    </source>
</evidence>
<evidence type="ECO:0000313" key="3">
    <source>
        <dbReference type="RefSeq" id="XP_041420703.1"/>
    </source>
</evidence>
<evidence type="ECO:0000313" key="2">
    <source>
        <dbReference type="Proteomes" id="UP000186698"/>
    </source>
</evidence>
<keyword evidence="2" id="KW-1185">Reference proteome</keyword>
<proteinExistence type="predicted"/>
<dbReference type="KEGG" id="xla:108717572"/>
<gene>
    <name evidence="3" type="primary">LOC108717572</name>
</gene>
<name>A0A8J1KVC6_XENLA</name>
<dbReference type="PANTHER" id="PTHR47331:SF2">
    <property type="match status" value="1"/>
</dbReference>
<protein>
    <submittedName>
        <fullName evidence="3">Uncharacterized protein LOC108717572</fullName>
    </submittedName>
</protein>
<dbReference type="AlphaFoldDB" id="A0A8J1KVC6"/>
<dbReference type="PANTHER" id="PTHR47331">
    <property type="entry name" value="PHD-TYPE DOMAIN-CONTAINING PROTEIN"/>
    <property type="match status" value="1"/>
</dbReference>
<dbReference type="Proteomes" id="UP000186698">
    <property type="component" value="Chromosome 5S"/>
</dbReference>
<accession>A0A8J1KVC6</accession>
<sequence>MSERSIKTRSRVSHSSRLSNRSQVSDAALFRAEAAAALAQLTFTGKETELKLEKTRLEAMMEADKARLEVEAKLQMTRLEASIEILNLRKTVAIANAKADTLDAVLDTTEQASQKFTMQPDVKPETAMQRTKEYVLKHSQEYSPSMPSLEKLSEYRDSDVIPSFEQNHSIPLQNIPLQCDYNVPVVTSTSPPDGALLQEQKDFKQLYPVDVKTPAARDYNDIQRTLPVTNKYSYPSVTQPVVPDRGSHSPEGVYQYTPDVKPALPIKPDSDQLTGNQQMSDLVRFMARREMITSGLVQFDEKPENYRAWKASFKNAIEDLHQGCPTRGPRAACGPEWRSVRPSRKRVSEERHASSPHSFAGCSLSVLCVRCM</sequence>
<dbReference type="RefSeq" id="XP_041420703.1">
    <property type="nucleotide sequence ID" value="XM_041564769.1"/>
</dbReference>
<reference evidence="3" key="1">
    <citation type="submission" date="2025-08" db="UniProtKB">
        <authorList>
            <consortium name="RefSeq"/>
        </authorList>
    </citation>
    <scope>IDENTIFICATION</scope>
    <source>
        <strain evidence="3">J_2021</strain>
        <tissue evidence="3">Erythrocytes</tissue>
    </source>
</reference>
<feature type="region of interest" description="Disordered" evidence="1">
    <location>
        <begin position="1"/>
        <end position="23"/>
    </location>
</feature>
<feature type="region of interest" description="Disordered" evidence="1">
    <location>
        <begin position="331"/>
        <end position="352"/>
    </location>
</feature>
<dbReference type="GeneID" id="108717572"/>